<dbReference type="EMBL" id="FXZC01000001">
    <property type="protein sequence ID" value="SMX64473.1"/>
    <property type="molecule type" value="Genomic_DNA"/>
</dbReference>
<accession>A0A2H1HNE5</accession>
<reference evidence="8" key="1">
    <citation type="submission" date="2017-03" db="EMBL/GenBank/DDBJ databases">
        <authorList>
            <person name="Monnet C."/>
        </authorList>
    </citation>
    <scope>NUCLEOTIDE SEQUENCE [LARGE SCALE GENOMIC DNA]</scope>
    <source>
        <strain evidence="8">CIP 102111</strain>
    </source>
</reference>
<dbReference type="InterPro" id="IPR050833">
    <property type="entry name" value="Poly_Biosynth_Transport"/>
</dbReference>
<feature type="transmembrane region" description="Helical" evidence="6">
    <location>
        <begin position="327"/>
        <end position="350"/>
    </location>
</feature>
<feature type="transmembrane region" description="Helical" evidence="6">
    <location>
        <begin position="41"/>
        <end position="62"/>
    </location>
</feature>
<dbReference type="RefSeq" id="WP_101623435.1">
    <property type="nucleotide sequence ID" value="NZ_FXZC01000001.1"/>
</dbReference>
<feature type="transmembrane region" description="Helical" evidence="6">
    <location>
        <begin position="101"/>
        <end position="121"/>
    </location>
</feature>
<evidence type="ECO:0000256" key="5">
    <source>
        <dbReference type="ARBA" id="ARBA00023136"/>
    </source>
</evidence>
<feature type="transmembrane region" description="Helical" evidence="6">
    <location>
        <begin position="214"/>
        <end position="232"/>
    </location>
</feature>
<keyword evidence="5 6" id="KW-0472">Membrane</keyword>
<evidence type="ECO:0000256" key="1">
    <source>
        <dbReference type="ARBA" id="ARBA00004651"/>
    </source>
</evidence>
<proteinExistence type="predicted"/>
<keyword evidence="2" id="KW-1003">Cell membrane</keyword>
<evidence type="ECO:0000256" key="2">
    <source>
        <dbReference type="ARBA" id="ARBA00022475"/>
    </source>
</evidence>
<gene>
    <name evidence="7" type="ORF">BC102111_00323</name>
</gene>
<feature type="transmembrane region" description="Helical" evidence="6">
    <location>
        <begin position="158"/>
        <end position="181"/>
    </location>
</feature>
<dbReference type="GeneID" id="99774263"/>
<feature type="transmembrane region" description="Helical" evidence="6">
    <location>
        <begin position="252"/>
        <end position="272"/>
    </location>
</feature>
<dbReference type="GO" id="GO:0005886">
    <property type="term" value="C:plasma membrane"/>
    <property type="evidence" value="ECO:0007669"/>
    <property type="project" value="UniProtKB-SubCell"/>
</dbReference>
<dbReference type="PANTHER" id="PTHR30250">
    <property type="entry name" value="PST FAMILY PREDICTED COLANIC ACID TRANSPORTER"/>
    <property type="match status" value="1"/>
</dbReference>
<feature type="transmembrane region" description="Helical" evidence="6">
    <location>
        <begin position="293"/>
        <end position="315"/>
    </location>
</feature>
<sequence length="434" mass="44785">MPKASLLLVTVGNVASAAAQWYLVWLFARQDGAVAVGQYSTLIAALTPVFILSQLGLRNLFLTLRRHVRWRTYLGVRMCTAFIATIVGVIVLLVLGVGGGWAMAAAVLAIKVCDTVADLFFARLQRAERLVTFGLLLIGGALASAAVVTVVMSTSGSVVASLWGVAATAAVVTAATVRLGLSSPAPRSTAAHEHADPADPGQTAGTRLLADTRALLYAGLPLSLMQGIYALTSYTPLAVVALFGTAADVGRYASAAYLVVFANLVGASLETVMLPAYRRHVDECRTPSLLRTALIRGLTIMAVLSPLIVLALFVGNPLLTFVYGEDFALSVPAVGMLSLAAVITVPTYLLSATLLVLNRYWATTAVGAASVAVALGSGWAAGALGAAAVDAGCFALLCGTLSRYAGELILAALPAGSAKTVSVEVRRSSVADSH</sequence>
<keyword evidence="4 6" id="KW-1133">Transmembrane helix</keyword>
<dbReference type="AlphaFoldDB" id="A0A2H1HNE5"/>
<protein>
    <submittedName>
        <fullName evidence="7">Membrane protein involved in the export of O-antigen and teichoic acid</fullName>
    </submittedName>
</protein>
<feature type="transmembrane region" description="Helical" evidence="6">
    <location>
        <begin position="133"/>
        <end position="152"/>
    </location>
</feature>
<dbReference type="Proteomes" id="UP000234333">
    <property type="component" value="Unassembled WGS sequence"/>
</dbReference>
<keyword evidence="3 6" id="KW-0812">Transmembrane</keyword>
<organism evidence="7 8">
    <name type="scientific">Brevibacterium casei CIP 102111</name>
    <dbReference type="NCBI Taxonomy" id="1255625"/>
    <lineage>
        <taxon>Bacteria</taxon>
        <taxon>Bacillati</taxon>
        <taxon>Actinomycetota</taxon>
        <taxon>Actinomycetes</taxon>
        <taxon>Micrococcales</taxon>
        <taxon>Brevibacteriaceae</taxon>
        <taxon>Brevibacterium</taxon>
    </lineage>
</organism>
<dbReference type="PANTHER" id="PTHR30250:SF11">
    <property type="entry name" value="O-ANTIGEN TRANSPORTER-RELATED"/>
    <property type="match status" value="1"/>
</dbReference>
<evidence type="ECO:0000313" key="7">
    <source>
        <dbReference type="EMBL" id="SMX64473.1"/>
    </source>
</evidence>
<comment type="subcellular location">
    <subcellularLocation>
        <location evidence="1">Cell membrane</location>
        <topology evidence="1">Multi-pass membrane protein</topology>
    </subcellularLocation>
</comment>
<evidence type="ECO:0000256" key="4">
    <source>
        <dbReference type="ARBA" id="ARBA00022989"/>
    </source>
</evidence>
<evidence type="ECO:0000256" key="3">
    <source>
        <dbReference type="ARBA" id="ARBA00022692"/>
    </source>
</evidence>
<evidence type="ECO:0000313" key="8">
    <source>
        <dbReference type="Proteomes" id="UP000234333"/>
    </source>
</evidence>
<feature type="transmembrane region" description="Helical" evidence="6">
    <location>
        <begin position="74"/>
        <end position="95"/>
    </location>
</feature>
<name>A0A2H1HNE5_9MICO</name>
<evidence type="ECO:0000256" key="6">
    <source>
        <dbReference type="SAM" id="Phobius"/>
    </source>
</evidence>